<dbReference type="InterPro" id="IPR009072">
    <property type="entry name" value="Histone-fold"/>
</dbReference>
<dbReference type="Pfam" id="PF00125">
    <property type="entry name" value="Histone"/>
    <property type="match status" value="1"/>
</dbReference>
<dbReference type="GO" id="GO:0030527">
    <property type="term" value="F:structural constituent of chromatin"/>
    <property type="evidence" value="ECO:0007669"/>
    <property type="project" value="InterPro"/>
</dbReference>
<dbReference type="VEuPathDB" id="VectorBase:GPAI013525"/>
<evidence type="ECO:0000313" key="4">
    <source>
        <dbReference type="EnsemblMetazoa" id="GPAI013525-PA"/>
    </source>
</evidence>
<dbReference type="EnsemblMetazoa" id="GPAI013525-RA">
    <property type="protein sequence ID" value="GPAI013525-PA"/>
    <property type="gene ID" value="GPAI013525"/>
</dbReference>
<dbReference type="PROSITE" id="PS00959">
    <property type="entry name" value="HISTONE_H3_2"/>
    <property type="match status" value="1"/>
</dbReference>
<dbReference type="InterPro" id="IPR000164">
    <property type="entry name" value="Histone_H3/CENP-A"/>
</dbReference>
<organism evidence="4 5">
    <name type="scientific">Glossina pallidipes</name>
    <name type="common">Tsetse fly</name>
    <dbReference type="NCBI Taxonomy" id="7398"/>
    <lineage>
        <taxon>Eukaryota</taxon>
        <taxon>Metazoa</taxon>
        <taxon>Ecdysozoa</taxon>
        <taxon>Arthropoda</taxon>
        <taxon>Hexapoda</taxon>
        <taxon>Insecta</taxon>
        <taxon>Pterygota</taxon>
        <taxon>Neoptera</taxon>
        <taxon>Endopterygota</taxon>
        <taxon>Diptera</taxon>
        <taxon>Brachycera</taxon>
        <taxon>Muscomorpha</taxon>
        <taxon>Hippoboscoidea</taxon>
        <taxon>Glossinidae</taxon>
        <taxon>Glossina</taxon>
    </lineage>
</organism>
<dbReference type="STRING" id="7398.A0A1A9ZG46"/>
<evidence type="ECO:0000313" key="5">
    <source>
        <dbReference type="Proteomes" id="UP000092445"/>
    </source>
</evidence>
<reference evidence="5" key="1">
    <citation type="submission" date="2014-03" db="EMBL/GenBank/DDBJ databases">
        <authorList>
            <person name="Aksoy S."/>
            <person name="Warren W."/>
            <person name="Wilson R.K."/>
        </authorList>
    </citation>
    <scope>NUCLEOTIDE SEQUENCE [LARGE SCALE GENOMIC DNA]</scope>
    <source>
        <strain evidence="5">IAEA</strain>
    </source>
</reference>
<feature type="region of interest" description="Disordered" evidence="2">
    <location>
        <begin position="15"/>
        <end position="42"/>
    </location>
</feature>
<dbReference type="SMART" id="SM00428">
    <property type="entry name" value="H3"/>
    <property type="match status" value="1"/>
</dbReference>
<comment type="similarity">
    <text evidence="1">Belongs to the histone H3 family.</text>
</comment>
<feature type="domain" description="Core Histone H2A/H2B/H3" evidence="3">
    <location>
        <begin position="44"/>
        <end position="107"/>
    </location>
</feature>
<reference evidence="4" key="2">
    <citation type="submission" date="2020-05" db="UniProtKB">
        <authorList>
            <consortium name="EnsemblMetazoa"/>
        </authorList>
    </citation>
    <scope>IDENTIFICATION</scope>
    <source>
        <strain evidence="4">IAEA</strain>
    </source>
</reference>
<evidence type="ECO:0000256" key="1">
    <source>
        <dbReference type="ARBA" id="ARBA00010343"/>
    </source>
</evidence>
<dbReference type="Proteomes" id="UP000092445">
    <property type="component" value="Unassembled WGS sequence"/>
</dbReference>
<dbReference type="SUPFAM" id="SSF47113">
    <property type="entry name" value="Histone-fold"/>
    <property type="match status" value="1"/>
</dbReference>
<keyword evidence="5" id="KW-1185">Reference proteome</keyword>
<name>A0A1A9ZG46_GLOPL</name>
<dbReference type="InterPro" id="IPR007125">
    <property type="entry name" value="H2A/H2B/H3"/>
</dbReference>
<dbReference type="GO" id="GO:0000786">
    <property type="term" value="C:nucleosome"/>
    <property type="evidence" value="ECO:0007669"/>
    <property type="project" value="InterPro"/>
</dbReference>
<accession>A0A1A9ZG46</accession>
<dbReference type="GO" id="GO:0003677">
    <property type="term" value="F:DNA binding"/>
    <property type="evidence" value="ECO:0007669"/>
    <property type="project" value="InterPro"/>
</dbReference>
<dbReference type="Gene3D" id="1.10.20.10">
    <property type="entry name" value="Histone, subunit A"/>
    <property type="match status" value="1"/>
</dbReference>
<evidence type="ECO:0000256" key="2">
    <source>
        <dbReference type="SAM" id="MobiDB-lite"/>
    </source>
</evidence>
<protein>
    <recommendedName>
        <fullName evidence="3">Core Histone H2A/H2B/H3 domain-containing protein</fullName>
    </recommendedName>
</protein>
<dbReference type="AlphaFoldDB" id="A0A1A9ZG46"/>
<sequence>MYLVAPPRMQVNIMQLSKLPNTPRPEDDSYQENKASKKPHPYYPSTIALREVGRYEKSTEVLVHELPFERLVREIAENVKADVRFQSVAIEIIHEASKPYLVRLLEDINAHHQAH</sequence>
<evidence type="ECO:0000259" key="3">
    <source>
        <dbReference type="Pfam" id="PF00125"/>
    </source>
</evidence>
<dbReference type="PRINTS" id="PR00622">
    <property type="entry name" value="HISTONEH3"/>
</dbReference>
<dbReference type="GO" id="GO:0046982">
    <property type="term" value="F:protein heterodimerization activity"/>
    <property type="evidence" value="ECO:0007669"/>
    <property type="project" value="InterPro"/>
</dbReference>
<proteinExistence type="inferred from homology"/>
<dbReference type="PANTHER" id="PTHR11426">
    <property type="entry name" value="HISTONE H3"/>
    <property type="match status" value="1"/>
</dbReference>